<comment type="caution">
    <text evidence="1">The sequence shown here is derived from an EMBL/GenBank/DDBJ whole genome shotgun (WGS) entry which is preliminary data.</text>
</comment>
<evidence type="ECO:0000313" key="1">
    <source>
        <dbReference type="EMBL" id="GAA4231211.1"/>
    </source>
</evidence>
<dbReference type="RefSeq" id="WP_344786271.1">
    <property type="nucleotide sequence ID" value="NZ_BAABCA010000001.1"/>
</dbReference>
<gene>
    <name evidence="1" type="ORF">GCM10022291_03190</name>
</gene>
<organism evidence="1 2">
    <name type="scientific">Postechiella marina</name>
    <dbReference type="NCBI Taxonomy" id="943941"/>
    <lineage>
        <taxon>Bacteria</taxon>
        <taxon>Pseudomonadati</taxon>
        <taxon>Bacteroidota</taxon>
        <taxon>Flavobacteriia</taxon>
        <taxon>Flavobacteriales</taxon>
        <taxon>Flavobacteriaceae</taxon>
        <taxon>Postechiella</taxon>
    </lineage>
</organism>
<sequence length="156" mass="18918">MKAYPLKEIKQELNHLSNEELQNLCLRLSRFKKENKELLTYLLFEAQNESGYIKSVKQHIDEQFDLINTKSIFYIRKSMRKILTHTKKYIRYSKKKETEVELLLYFCQKQKDFKPSIKRSTQLQNMYARQILLIKKSVATLHEDLQYDYNLILEDM</sequence>
<dbReference type="Proteomes" id="UP001501496">
    <property type="component" value="Unassembled WGS sequence"/>
</dbReference>
<proteinExistence type="predicted"/>
<protein>
    <submittedName>
        <fullName evidence="1">Uncharacterized protein</fullName>
    </submittedName>
</protein>
<evidence type="ECO:0000313" key="2">
    <source>
        <dbReference type="Proteomes" id="UP001501496"/>
    </source>
</evidence>
<name>A0ABP8C016_9FLAO</name>
<reference evidence="2" key="1">
    <citation type="journal article" date="2019" name="Int. J. Syst. Evol. Microbiol.">
        <title>The Global Catalogue of Microorganisms (GCM) 10K type strain sequencing project: providing services to taxonomists for standard genome sequencing and annotation.</title>
        <authorList>
            <consortium name="The Broad Institute Genomics Platform"/>
            <consortium name="The Broad Institute Genome Sequencing Center for Infectious Disease"/>
            <person name="Wu L."/>
            <person name="Ma J."/>
        </authorList>
    </citation>
    <scope>NUCLEOTIDE SEQUENCE [LARGE SCALE GENOMIC DNA]</scope>
    <source>
        <strain evidence="2">JCM 17630</strain>
    </source>
</reference>
<keyword evidence="2" id="KW-1185">Reference proteome</keyword>
<accession>A0ABP8C016</accession>
<dbReference type="EMBL" id="BAABCA010000001">
    <property type="protein sequence ID" value="GAA4231211.1"/>
    <property type="molecule type" value="Genomic_DNA"/>
</dbReference>